<feature type="domain" description="NAD-dependent epimerase/dehydratase" evidence="2">
    <location>
        <begin position="3"/>
        <end position="232"/>
    </location>
</feature>
<gene>
    <name evidence="3" type="ORF">QYG89_14720</name>
</gene>
<dbReference type="Proteomes" id="UP001619911">
    <property type="component" value="Unassembled WGS sequence"/>
</dbReference>
<accession>A0ABW8IBM8</accession>
<dbReference type="EMBL" id="JAUIYO010000017">
    <property type="protein sequence ID" value="MFK2826906.1"/>
    <property type="molecule type" value="Genomic_DNA"/>
</dbReference>
<dbReference type="Gene3D" id="3.40.50.720">
    <property type="entry name" value="NAD(P)-binding Rossmann-like Domain"/>
    <property type="match status" value="1"/>
</dbReference>
<keyword evidence="4" id="KW-1185">Reference proteome</keyword>
<proteinExistence type="inferred from homology"/>
<dbReference type="PANTHER" id="PTHR43000">
    <property type="entry name" value="DTDP-D-GLUCOSE 4,6-DEHYDRATASE-RELATED"/>
    <property type="match status" value="1"/>
</dbReference>
<evidence type="ECO:0000313" key="4">
    <source>
        <dbReference type="Proteomes" id="UP001619911"/>
    </source>
</evidence>
<comment type="caution">
    <text evidence="3">The sequence shown here is derived from an EMBL/GenBank/DDBJ whole genome shotgun (WGS) entry which is preliminary data.</text>
</comment>
<dbReference type="RefSeq" id="WP_404318650.1">
    <property type="nucleotide sequence ID" value="NZ_JAUIYO010000017.1"/>
</dbReference>
<name>A0ABW8IBM8_9BACI</name>
<evidence type="ECO:0000256" key="1">
    <source>
        <dbReference type="ARBA" id="ARBA00007637"/>
    </source>
</evidence>
<reference evidence="3 4" key="1">
    <citation type="submission" date="2023-07" db="EMBL/GenBank/DDBJ databases">
        <title>Bacillus lucianemedeirus sp. nov, a new species isolated from an immunobiological production facility.</title>
        <authorList>
            <person name="Costa L.V."/>
            <person name="Miranda R.V.S.L."/>
            <person name="Brandao M.L.L."/>
            <person name="Reis C.M.F."/>
            <person name="Frazao A.M."/>
            <person name="Cruz F.V."/>
            <person name="Baio P.V.P."/>
            <person name="Veras J.F.C."/>
            <person name="Ramos J.N."/>
            <person name="Vieira V."/>
        </authorList>
    </citation>
    <scope>NUCLEOTIDE SEQUENCE [LARGE SCALE GENOMIC DNA]</scope>
    <source>
        <strain evidence="3 4">B190/17</strain>
    </source>
</reference>
<dbReference type="Pfam" id="PF01370">
    <property type="entry name" value="Epimerase"/>
    <property type="match status" value="1"/>
</dbReference>
<organism evidence="3 4">
    <name type="scientific">Bacillus lumedeiriae</name>
    <dbReference type="NCBI Taxonomy" id="3058829"/>
    <lineage>
        <taxon>Bacteria</taxon>
        <taxon>Bacillati</taxon>
        <taxon>Bacillota</taxon>
        <taxon>Bacilli</taxon>
        <taxon>Bacillales</taxon>
        <taxon>Bacillaceae</taxon>
        <taxon>Bacillus</taxon>
    </lineage>
</organism>
<dbReference type="SUPFAM" id="SSF51735">
    <property type="entry name" value="NAD(P)-binding Rossmann-fold domains"/>
    <property type="match status" value="1"/>
</dbReference>
<evidence type="ECO:0000313" key="3">
    <source>
        <dbReference type="EMBL" id="MFK2826906.1"/>
    </source>
</evidence>
<sequence length="306" mass="34029">MKVLVTGGAGFIGTHVVKQLLMEDAEVVVVDNLTTSKGNHLPKGVKLYKENIEGKEMKRIFKEEAPDYLIHLAAQVSVRRSMEDPYADCISNIVGTLNLLRNCITYKVKKIIFASSAAVYGEPSYLPIDELHPKKSISYYSLSKNIAEEYITLFHKQCGLKYSILRFSNVYGPGQNPTGESGVISIFSDQILKGVSPVVYGGSQIRDFIYVKDVAKALSAATGVLENGIYNISSNTETSIKELLTTLIEITGINVTPKYLLTRKGDIMKSCLDNRKAIEELNWKPEYSLIDGLKHTVKALKKEQER</sequence>
<protein>
    <submittedName>
        <fullName evidence="3">NAD-dependent epimerase/dehydratase family protein</fullName>
    </submittedName>
</protein>
<comment type="similarity">
    <text evidence="1">Belongs to the NAD(P)-dependent epimerase/dehydratase family.</text>
</comment>
<dbReference type="InterPro" id="IPR001509">
    <property type="entry name" value="Epimerase_deHydtase"/>
</dbReference>
<evidence type="ECO:0000259" key="2">
    <source>
        <dbReference type="Pfam" id="PF01370"/>
    </source>
</evidence>
<dbReference type="InterPro" id="IPR036291">
    <property type="entry name" value="NAD(P)-bd_dom_sf"/>
</dbReference>
<dbReference type="Gene3D" id="3.90.25.10">
    <property type="entry name" value="UDP-galactose 4-epimerase, domain 1"/>
    <property type="match status" value="1"/>
</dbReference>